<evidence type="ECO:0000313" key="1">
    <source>
        <dbReference type="EMBL" id="TBU22614.1"/>
    </source>
</evidence>
<dbReference type="AlphaFoldDB" id="A0A4Q9M6H2"/>
<reference evidence="1" key="1">
    <citation type="submission" date="2019-01" db="EMBL/GenBank/DDBJ databases">
        <title>Draft genome sequences of three monokaryotic isolates of the white-rot basidiomycete fungus Dichomitus squalens.</title>
        <authorList>
            <consortium name="DOE Joint Genome Institute"/>
            <person name="Lopez S.C."/>
            <person name="Andreopoulos B."/>
            <person name="Pangilinan J."/>
            <person name="Lipzen A."/>
            <person name="Riley R."/>
            <person name="Ahrendt S."/>
            <person name="Ng V."/>
            <person name="Barry K."/>
            <person name="Daum C."/>
            <person name="Grigoriev I.V."/>
            <person name="Hilden K.S."/>
            <person name="Makela M.R."/>
            <person name="de Vries R.P."/>
        </authorList>
    </citation>
    <scope>NUCLEOTIDE SEQUENCE [LARGE SCALE GENOMIC DNA]</scope>
    <source>
        <strain evidence="1">OM18370.1</strain>
    </source>
</reference>
<accession>A0A4Q9M6H2</accession>
<dbReference type="EMBL" id="ML143535">
    <property type="protein sequence ID" value="TBU22614.1"/>
    <property type="molecule type" value="Genomic_DNA"/>
</dbReference>
<organism evidence="1">
    <name type="scientific">Dichomitus squalens</name>
    <dbReference type="NCBI Taxonomy" id="114155"/>
    <lineage>
        <taxon>Eukaryota</taxon>
        <taxon>Fungi</taxon>
        <taxon>Dikarya</taxon>
        <taxon>Basidiomycota</taxon>
        <taxon>Agaricomycotina</taxon>
        <taxon>Agaricomycetes</taxon>
        <taxon>Polyporales</taxon>
        <taxon>Polyporaceae</taxon>
        <taxon>Dichomitus</taxon>
    </lineage>
</organism>
<sequence length="78" mass="8981">PLAYVEWFTPFQVVDPITGMNVVTPSTRSHRRYATVIPVTDIVCSCHLILNWGRVMNRRTVSSTALETHNKFYVNPYL</sequence>
<name>A0A4Q9M6H2_9APHY</name>
<feature type="non-terminal residue" evidence="1">
    <location>
        <position position="1"/>
    </location>
</feature>
<dbReference type="OrthoDB" id="3244185at2759"/>
<proteinExistence type="predicted"/>
<protein>
    <submittedName>
        <fullName evidence="1">Uncharacterized protein</fullName>
    </submittedName>
</protein>
<gene>
    <name evidence="1" type="ORF">BD311DRAFT_675769</name>
</gene>
<dbReference type="Proteomes" id="UP000292957">
    <property type="component" value="Unassembled WGS sequence"/>
</dbReference>